<feature type="compositionally biased region" description="Low complexity" evidence="1">
    <location>
        <begin position="106"/>
        <end position="119"/>
    </location>
</feature>
<comment type="caution">
    <text evidence="4">The sequence shown here is derived from an EMBL/GenBank/DDBJ whole genome shotgun (WGS) entry which is preliminary data.</text>
</comment>
<feature type="compositionally biased region" description="Low complexity" evidence="1">
    <location>
        <begin position="78"/>
        <end position="98"/>
    </location>
</feature>
<dbReference type="EMBL" id="JAROCE010000001">
    <property type="protein sequence ID" value="MFM2719701.1"/>
    <property type="molecule type" value="Genomic_DNA"/>
</dbReference>
<keyword evidence="2" id="KW-1133">Transmembrane helix</keyword>
<evidence type="ECO:0000256" key="1">
    <source>
        <dbReference type="SAM" id="MobiDB-lite"/>
    </source>
</evidence>
<gene>
    <name evidence="4" type="ORF">P5G46_04210</name>
</gene>
<evidence type="ECO:0000313" key="5">
    <source>
        <dbReference type="Proteomes" id="UP001630303"/>
    </source>
</evidence>
<feature type="region of interest" description="Disordered" evidence="1">
    <location>
        <begin position="1"/>
        <end position="120"/>
    </location>
</feature>
<feature type="transmembrane region" description="Helical" evidence="2">
    <location>
        <begin position="129"/>
        <end position="148"/>
    </location>
</feature>
<dbReference type="RefSeq" id="WP_375095788.1">
    <property type="nucleotide sequence ID" value="NZ_JAROCE010000001.1"/>
</dbReference>
<evidence type="ECO:0000313" key="4">
    <source>
        <dbReference type="EMBL" id="MFM2719701.1"/>
    </source>
</evidence>
<feature type="domain" description="DUF2510" evidence="3">
    <location>
        <begin position="10"/>
        <end position="39"/>
    </location>
</feature>
<evidence type="ECO:0000259" key="3">
    <source>
        <dbReference type="Pfam" id="PF10708"/>
    </source>
</evidence>
<feature type="compositionally biased region" description="Low complexity" evidence="1">
    <location>
        <begin position="62"/>
        <end position="71"/>
    </location>
</feature>
<accession>A0ABW9GEU9</accession>
<keyword evidence="5" id="KW-1185">Reference proteome</keyword>
<proteinExistence type="predicted"/>
<feature type="compositionally biased region" description="Pro residues" evidence="1">
    <location>
        <begin position="1"/>
        <end position="10"/>
    </location>
</feature>
<keyword evidence="2" id="KW-0812">Transmembrane</keyword>
<sequence>MTDTPTPPDGWYPDPAGGGGLRRWNGTAWTDEVRPAAGGSSAEQSSSRPEAPAAPPVPPTPNTDVPASPAASAPPVPRADAPAYASGQSAPDHAAAPARPAPSAPAYPTAPAAPSASAPARRDIPTNTVWIWLVVALPLVSLVTLFLFDWTTYIQESIYASLYPEQAPYAAAASLAVTAGASAFSFVIAALTVLFSFLDWRQLRARGIDRPFHWAWSFFVLAISSGGVYIIGRAVILRRQTGKGMAPVWGWIAVTLVTIIAVAVWVALLLNALLPLIEELQYYGY</sequence>
<feature type="compositionally biased region" description="Pro residues" evidence="1">
    <location>
        <begin position="52"/>
        <end position="61"/>
    </location>
</feature>
<protein>
    <submittedName>
        <fullName evidence="4">DUF2510 domain-containing protein</fullName>
    </submittedName>
</protein>
<reference evidence="4 5" key="1">
    <citation type="submission" date="2023-03" db="EMBL/GenBank/DDBJ databases">
        <title>MT1 and MT2 Draft Genomes of Novel Species.</title>
        <authorList>
            <person name="Venkateswaran K."/>
        </authorList>
    </citation>
    <scope>NUCLEOTIDE SEQUENCE [LARGE SCALE GENOMIC DNA]</scope>
    <source>
        <strain evidence="4 5">IF8SW-P5</strain>
    </source>
</reference>
<dbReference type="Pfam" id="PF10708">
    <property type="entry name" value="DUF2510"/>
    <property type="match status" value="1"/>
</dbReference>
<evidence type="ECO:0000256" key="2">
    <source>
        <dbReference type="SAM" id="Phobius"/>
    </source>
</evidence>
<dbReference type="Proteomes" id="UP001630303">
    <property type="component" value="Unassembled WGS sequence"/>
</dbReference>
<name>A0ABW9GEU9_9MICO</name>
<feature type="transmembrane region" description="Helical" evidence="2">
    <location>
        <begin position="169"/>
        <end position="194"/>
    </location>
</feature>
<organism evidence="4 5">
    <name type="scientific">Microbacterium mcarthurae</name>
    <dbReference type="NCBI Taxonomy" id="3035918"/>
    <lineage>
        <taxon>Bacteria</taxon>
        <taxon>Bacillati</taxon>
        <taxon>Actinomycetota</taxon>
        <taxon>Actinomycetes</taxon>
        <taxon>Micrococcales</taxon>
        <taxon>Microbacteriaceae</taxon>
        <taxon>Microbacterium</taxon>
    </lineage>
</organism>
<feature type="transmembrane region" description="Helical" evidence="2">
    <location>
        <begin position="248"/>
        <end position="277"/>
    </location>
</feature>
<feature type="transmembrane region" description="Helical" evidence="2">
    <location>
        <begin position="214"/>
        <end position="236"/>
    </location>
</feature>
<feature type="compositionally biased region" description="Low complexity" evidence="1">
    <location>
        <begin position="35"/>
        <end position="51"/>
    </location>
</feature>
<keyword evidence="2" id="KW-0472">Membrane</keyword>
<dbReference type="InterPro" id="IPR018929">
    <property type="entry name" value="DUF2510"/>
</dbReference>